<protein>
    <submittedName>
        <fullName evidence="2">Uncharacterized protein</fullName>
    </submittedName>
</protein>
<dbReference type="STRING" id="394096.DB31_1600"/>
<evidence type="ECO:0000256" key="1">
    <source>
        <dbReference type="SAM" id="MobiDB-lite"/>
    </source>
</evidence>
<feature type="region of interest" description="Disordered" evidence="1">
    <location>
        <begin position="1"/>
        <end position="70"/>
    </location>
</feature>
<dbReference type="EMBL" id="JMCB01000013">
    <property type="protein sequence ID" value="KFE64582.1"/>
    <property type="molecule type" value="Genomic_DNA"/>
</dbReference>
<evidence type="ECO:0000313" key="2">
    <source>
        <dbReference type="EMBL" id="KFE64582.1"/>
    </source>
</evidence>
<comment type="caution">
    <text evidence="2">The sequence shown here is derived from an EMBL/GenBank/DDBJ whole genome shotgun (WGS) entry which is preliminary data.</text>
</comment>
<evidence type="ECO:0000313" key="3">
    <source>
        <dbReference type="Proteomes" id="UP000028725"/>
    </source>
</evidence>
<accession>A0A085WA69</accession>
<reference evidence="2 3" key="1">
    <citation type="submission" date="2014-04" db="EMBL/GenBank/DDBJ databases">
        <title>Genome assembly of Hyalangium minutum DSM 14724.</title>
        <authorList>
            <person name="Sharma G."/>
            <person name="Subramanian S."/>
        </authorList>
    </citation>
    <scope>NUCLEOTIDE SEQUENCE [LARGE SCALE GENOMIC DNA]</scope>
    <source>
        <strain evidence="2 3">DSM 14724</strain>
    </source>
</reference>
<organism evidence="2 3">
    <name type="scientific">Hyalangium minutum</name>
    <dbReference type="NCBI Taxonomy" id="394096"/>
    <lineage>
        <taxon>Bacteria</taxon>
        <taxon>Pseudomonadati</taxon>
        <taxon>Myxococcota</taxon>
        <taxon>Myxococcia</taxon>
        <taxon>Myxococcales</taxon>
        <taxon>Cystobacterineae</taxon>
        <taxon>Archangiaceae</taxon>
        <taxon>Hyalangium</taxon>
    </lineage>
</organism>
<feature type="compositionally biased region" description="Basic and acidic residues" evidence="1">
    <location>
        <begin position="57"/>
        <end position="70"/>
    </location>
</feature>
<proteinExistence type="predicted"/>
<keyword evidence="3" id="KW-1185">Reference proteome</keyword>
<dbReference type="AlphaFoldDB" id="A0A085WA69"/>
<gene>
    <name evidence="2" type="ORF">DB31_1600</name>
</gene>
<sequence>MKPPPLTPAISRADTFQSARAKAPVELSPTLAPRAYAATSDTAAPAAASTPGAAAAERVHEAYENASPDERARVAAETLQREAEALKEDPEALAALYEGSRETIDHIATDLGRRVSENDDGQTQETLTALAKATDILGSEATQQLGESLAKALPEQSDLNQFDDALHDLAEQGLGLNLSTAVVSELGKLGKSQAANELTDVLTQGISTARSQFEEAQAKVDELNQELGYLVQSYGGVLSPEQLQAAVDDFKERHQEDYAALEREAAEFSQVLSSVSQLSSEGSAASGLSEENRKAVEEEANKALVNVFPRLGDTQAGSEAIAQALEAQGRGEPSFLEQVNGLAQNLTDEQVKDLASDETEAAGFADLVGFQQGVAETLFKSATLHIAVHPERSQAVLDGLKTHAALLGTDPTRLQTLADDVTALASATDPAEIQRLQDKIRTQSEELEFLDPSTRAGQAFGAFTTVLGVIGAAGDLANWNELDLKDQIGAISGALETGIGAYETILGVAGRAASISSLAGRASGVLGGLGAVLDGISAAEAFQNGDYVGGAGYTATAVGGAILTAAALSNAVPVAGQIAAGVLVAVGFGLQQWSHVQEANKHEGPAEDFLKGAGLSPKLAEELSNHTGDGFPAGPALAEVAKALNIPPEQLVAHLETLSEDQLNRLIEEGVHQVELEGDEDDRHFPQAGDDVDRIREWDPNSGQPLPEPDSIEGLALWLERQGYLPAGVQVPA</sequence>
<dbReference type="Proteomes" id="UP000028725">
    <property type="component" value="Unassembled WGS sequence"/>
</dbReference>
<feature type="compositionally biased region" description="Low complexity" evidence="1">
    <location>
        <begin position="32"/>
        <end position="56"/>
    </location>
</feature>
<name>A0A085WA69_9BACT</name>